<dbReference type="RefSeq" id="YP_010146829.1">
    <property type="nucleotide sequence ID" value="NC_057068.1"/>
</dbReference>
<name>A0A7U3VK60_9BILA</name>
<reference evidence="2" key="1">
    <citation type="submission" date="2020-12" db="EMBL/GenBank/DDBJ databases">
        <title>Characterization of the complete mitochondrial genome of the estuarine benthic ribbon worm, Yininemertes pratensis (Sun and Lu, 1998) (Nemertea: Lineidae).</title>
        <authorList>
            <person name="Lee S.-H."/>
            <person name="Yi S."/>
            <person name="Kim K.-S."/>
            <person name="Park T."/>
        </authorList>
    </citation>
    <scope>NUCLEOTIDE SEQUENCE</scope>
</reference>
<organism evidence="2">
    <name type="scientific">Yininemertes pratensis</name>
    <dbReference type="NCBI Taxonomy" id="2057967"/>
    <lineage>
        <taxon>Eukaryota</taxon>
        <taxon>Metazoa</taxon>
        <taxon>Spiralia</taxon>
        <taxon>Lophotrochozoa</taxon>
        <taxon>Nemertea</taxon>
        <taxon>Pilidiophora</taxon>
        <taxon>Heteronemertea</taxon>
        <taxon>Lineidae</taxon>
        <taxon>Yininemertes</taxon>
    </lineage>
</organism>
<keyword evidence="1" id="KW-0472">Membrane</keyword>
<geneLocation type="mitochondrion" evidence="2"/>
<gene>
    <name evidence="2" type="primary">ATP8</name>
</gene>
<sequence length="52" mass="6075">MPQLASLSWVLFSFSLLFLLGVVFCFVWWSSLSVLPLGEGEVKELDNYCWMW</sequence>
<dbReference type="AlphaFoldDB" id="A0A7U3VK60"/>
<evidence type="ECO:0000256" key="1">
    <source>
        <dbReference type="SAM" id="Phobius"/>
    </source>
</evidence>
<keyword evidence="2" id="KW-0496">Mitochondrion</keyword>
<dbReference type="GeneID" id="67144566"/>
<accession>A0A7U3VK60</accession>
<protein>
    <submittedName>
        <fullName evidence="2">ATP synthase F0 subunit 8</fullName>
    </submittedName>
</protein>
<feature type="transmembrane region" description="Helical" evidence="1">
    <location>
        <begin position="7"/>
        <end position="29"/>
    </location>
</feature>
<dbReference type="CTD" id="4509"/>
<proteinExistence type="predicted"/>
<evidence type="ECO:0000313" key="2">
    <source>
        <dbReference type="EMBL" id="QQP01058.1"/>
    </source>
</evidence>
<keyword evidence="1" id="KW-0812">Transmembrane</keyword>
<keyword evidence="1" id="KW-1133">Transmembrane helix</keyword>
<dbReference type="EMBL" id="MW381012">
    <property type="protein sequence ID" value="QQP01058.1"/>
    <property type="molecule type" value="Genomic_DNA"/>
</dbReference>